<dbReference type="AlphaFoldDB" id="A0A072U9Z0"/>
<dbReference type="EnsemblPlants" id="KEH26442">
    <property type="protein sequence ID" value="KEH26442"/>
    <property type="gene ID" value="MTR_6g060410"/>
</dbReference>
<protein>
    <submittedName>
        <fullName evidence="2">FAR1 DNA-binding domain protein</fullName>
    </submittedName>
</protein>
<dbReference type="Proteomes" id="UP000002051">
    <property type="component" value="Chromosome 6"/>
</dbReference>
<reference evidence="2 4" key="1">
    <citation type="journal article" date="2011" name="Nature">
        <title>The Medicago genome provides insight into the evolution of rhizobial symbioses.</title>
        <authorList>
            <person name="Young N.D."/>
            <person name="Debelle F."/>
            <person name="Oldroyd G.E."/>
            <person name="Geurts R."/>
            <person name="Cannon S.B."/>
            <person name="Udvardi M.K."/>
            <person name="Benedito V.A."/>
            <person name="Mayer K.F."/>
            <person name="Gouzy J."/>
            <person name="Schoof H."/>
            <person name="Van de Peer Y."/>
            <person name="Proost S."/>
            <person name="Cook D.R."/>
            <person name="Meyers B.C."/>
            <person name="Spannagl M."/>
            <person name="Cheung F."/>
            <person name="De Mita S."/>
            <person name="Krishnakumar V."/>
            <person name="Gundlach H."/>
            <person name="Zhou S."/>
            <person name="Mudge J."/>
            <person name="Bharti A.K."/>
            <person name="Murray J.D."/>
            <person name="Naoumkina M.A."/>
            <person name="Rosen B."/>
            <person name="Silverstein K.A."/>
            <person name="Tang H."/>
            <person name="Rombauts S."/>
            <person name="Zhao P.X."/>
            <person name="Zhou P."/>
            <person name="Barbe V."/>
            <person name="Bardou P."/>
            <person name="Bechner M."/>
            <person name="Bellec A."/>
            <person name="Berger A."/>
            <person name="Berges H."/>
            <person name="Bidwell S."/>
            <person name="Bisseling T."/>
            <person name="Choisne N."/>
            <person name="Couloux A."/>
            <person name="Denny R."/>
            <person name="Deshpande S."/>
            <person name="Dai X."/>
            <person name="Doyle J.J."/>
            <person name="Dudez A.M."/>
            <person name="Farmer A.D."/>
            <person name="Fouteau S."/>
            <person name="Franken C."/>
            <person name="Gibelin C."/>
            <person name="Gish J."/>
            <person name="Goldstein S."/>
            <person name="Gonzalez A.J."/>
            <person name="Green P.J."/>
            <person name="Hallab A."/>
            <person name="Hartog M."/>
            <person name="Hua A."/>
            <person name="Humphray S.J."/>
            <person name="Jeong D.H."/>
            <person name="Jing Y."/>
            <person name="Jocker A."/>
            <person name="Kenton S.M."/>
            <person name="Kim D.J."/>
            <person name="Klee K."/>
            <person name="Lai H."/>
            <person name="Lang C."/>
            <person name="Lin S."/>
            <person name="Macmil S.L."/>
            <person name="Magdelenat G."/>
            <person name="Matthews L."/>
            <person name="McCorrison J."/>
            <person name="Monaghan E.L."/>
            <person name="Mun J.H."/>
            <person name="Najar F.Z."/>
            <person name="Nicholson C."/>
            <person name="Noirot C."/>
            <person name="O'Bleness M."/>
            <person name="Paule C.R."/>
            <person name="Poulain J."/>
            <person name="Prion F."/>
            <person name="Qin B."/>
            <person name="Qu C."/>
            <person name="Retzel E.F."/>
            <person name="Riddle C."/>
            <person name="Sallet E."/>
            <person name="Samain S."/>
            <person name="Samson N."/>
            <person name="Sanders I."/>
            <person name="Saurat O."/>
            <person name="Scarpelli C."/>
            <person name="Schiex T."/>
            <person name="Segurens B."/>
            <person name="Severin A.J."/>
            <person name="Sherrier D.J."/>
            <person name="Shi R."/>
            <person name="Sims S."/>
            <person name="Singer S.R."/>
            <person name="Sinharoy S."/>
            <person name="Sterck L."/>
            <person name="Viollet A."/>
            <person name="Wang B.B."/>
            <person name="Wang K."/>
            <person name="Wang M."/>
            <person name="Wang X."/>
            <person name="Warfsmann J."/>
            <person name="Weissenbach J."/>
            <person name="White D.D."/>
            <person name="White J.D."/>
            <person name="Wiley G.B."/>
            <person name="Wincker P."/>
            <person name="Xing Y."/>
            <person name="Yang L."/>
            <person name="Yao Z."/>
            <person name="Ying F."/>
            <person name="Zhai J."/>
            <person name="Zhou L."/>
            <person name="Zuber A."/>
            <person name="Denarie J."/>
            <person name="Dixon R.A."/>
            <person name="May G.D."/>
            <person name="Schwartz D.C."/>
            <person name="Rogers J."/>
            <person name="Quetier F."/>
            <person name="Town C.D."/>
            <person name="Roe B.A."/>
        </authorList>
    </citation>
    <scope>NUCLEOTIDE SEQUENCE [LARGE SCALE GENOMIC DNA]</scope>
    <source>
        <strain evidence="2">A17</strain>
        <strain evidence="3 4">cv. Jemalong A17</strain>
    </source>
</reference>
<proteinExistence type="predicted"/>
<name>A0A072U9Z0_MEDTR</name>
<dbReference type="GO" id="GO:0003677">
    <property type="term" value="F:DNA binding"/>
    <property type="evidence" value="ECO:0007669"/>
    <property type="project" value="UniProtKB-KW"/>
</dbReference>
<dbReference type="InterPro" id="IPR004330">
    <property type="entry name" value="FAR1_DNA_bnd_dom"/>
</dbReference>
<dbReference type="STRING" id="3880.A0A072U9Z0"/>
<evidence type="ECO:0000259" key="1">
    <source>
        <dbReference type="Pfam" id="PF03101"/>
    </source>
</evidence>
<dbReference type="PANTHER" id="PTHR46328">
    <property type="entry name" value="FAR-RED IMPAIRED RESPONSIVE (FAR1) FAMILY PROTEIN-RELATED"/>
    <property type="match status" value="1"/>
</dbReference>
<reference evidence="3" key="3">
    <citation type="submission" date="2015-04" db="UniProtKB">
        <authorList>
            <consortium name="EnsemblPlants"/>
        </authorList>
    </citation>
    <scope>IDENTIFICATION</scope>
    <source>
        <strain evidence="3">cv. Jemalong A17</strain>
    </source>
</reference>
<dbReference type="HOGENOM" id="CLU_1398248_0_0_1"/>
<organism evidence="2 4">
    <name type="scientific">Medicago truncatula</name>
    <name type="common">Barrel medic</name>
    <name type="synonym">Medicago tribuloides</name>
    <dbReference type="NCBI Taxonomy" id="3880"/>
    <lineage>
        <taxon>Eukaryota</taxon>
        <taxon>Viridiplantae</taxon>
        <taxon>Streptophyta</taxon>
        <taxon>Embryophyta</taxon>
        <taxon>Tracheophyta</taxon>
        <taxon>Spermatophyta</taxon>
        <taxon>Magnoliopsida</taxon>
        <taxon>eudicotyledons</taxon>
        <taxon>Gunneridae</taxon>
        <taxon>Pentapetalae</taxon>
        <taxon>rosids</taxon>
        <taxon>fabids</taxon>
        <taxon>Fabales</taxon>
        <taxon>Fabaceae</taxon>
        <taxon>Papilionoideae</taxon>
        <taxon>50 kb inversion clade</taxon>
        <taxon>NPAAA clade</taxon>
        <taxon>Hologalegina</taxon>
        <taxon>IRL clade</taxon>
        <taxon>Trifolieae</taxon>
        <taxon>Medicago</taxon>
    </lineage>
</organism>
<keyword evidence="4" id="KW-1185">Reference proteome</keyword>
<accession>A0A072U9Z0</accession>
<dbReference type="PANTHER" id="PTHR46328:SF30">
    <property type="entry name" value="OS04G0641500 PROTEIN"/>
    <property type="match status" value="1"/>
</dbReference>
<evidence type="ECO:0000313" key="2">
    <source>
        <dbReference type="EMBL" id="KEH26442.1"/>
    </source>
</evidence>
<dbReference type="EMBL" id="CM001222">
    <property type="protein sequence ID" value="KEH26442.1"/>
    <property type="molecule type" value="Genomic_DNA"/>
</dbReference>
<evidence type="ECO:0000313" key="3">
    <source>
        <dbReference type="EnsemblPlants" id="KEH26442"/>
    </source>
</evidence>
<sequence>MLSLSAKTITTSSLLPCLFFFASLSLSKLFSSHFLRHHKLGFQKITRLTFTSIELRSSFFMDKDTSTSFQIPQEYECVPNCDDELKPKIGQVFDTLQEGKFFYEKYALSIGFSVRSSSSTINKNGVKRWKYFVCSKEGYLPNKTDDKEQSESIVKAKRRRALTREGCNANVVFYTGFARTHPLVFMWECFRKNIP</sequence>
<dbReference type="Pfam" id="PF03101">
    <property type="entry name" value="FAR1"/>
    <property type="match status" value="1"/>
</dbReference>
<evidence type="ECO:0000313" key="4">
    <source>
        <dbReference type="Proteomes" id="UP000002051"/>
    </source>
</evidence>
<reference evidence="2 4" key="2">
    <citation type="journal article" date="2014" name="BMC Genomics">
        <title>An improved genome release (version Mt4.0) for the model legume Medicago truncatula.</title>
        <authorList>
            <person name="Tang H."/>
            <person name="Krishnakumar V."/>
            <person name="Bidwell S."/>
            <person name="Rosen B."/>
            <person name="Chan A."/>
            <person name="Zhou S."/>
            <person name="Gentzbittel L."/>
            <person name="Childs K.L."/>
            <person name="Yandell M."/>
            <person name="Gundlach H."/>
            <person name="Mayer K.F."/>
            <person name="Schwartz D.C."/>
            <person name="Town C.D."/>
        </authorList>
    </citation>
    <scope>GENOME REANNOTATION</scope>
    <source>
        <strain evidence="2">A17</strain>
        <strain evidence="3 4">cv. Jemalong A17</strain>
    </source>
</reference>
<feature type="domain" description="FAR1" evidence="1">
    <location>
        <begin position="102"/>
        <end position="172"/>
    </location>
</feature>
<gene>
    <name evidence="2" type="ordered locus">MTR_6g060410</name>
</gene>
<keyword evidence="2" id="KW-0238">DNA-binding</keyword>